<reference evidence="12 13" key="2">
    <citation type="submission" date="2009-11" db="EMBL/GenBank/DDBJ databases">
        <title>The Genome Sequence of Allomyces macrogynus strain ATCC 38327.</title>
        <authorList>
            <consortium name="The Broad Institute Genome Sequencing Platform"/>
            <person name="Russ C."/>
            <person name="Cuomo C."/>
            <person name="Shea T."/>
            <person name="Young S.K."/>
            <person name="Zeng Q."/>
            <person name="Koehrsen M."/>
            <person name="Haas B."/>
            <person name="Borodovsky M."/>
            <person name="Guigo R."/>
            <person name="Alvarado L."/>
            <person name="Berlin A."/>
            <person name="Borenstein D."/>
            <person name="Chen Z."/>
            <person name="Engels R."/>
            <person name="Freedman E."/>
            <person name="Gellesch M."/>
            <person name="Goldberg J."/>
            <person name="Griggs A."/>
            <person name="Gujja S."/>
            <person name="Heiman D."/>
            <person name="Hepburn T."/>
            <person name="Howarth C."/>
            <person name="Jen D."/>
            <person name="Larson L."/>
            <person name="Lewis B."/>
            <person name="Mehta T."/>
            <person name="Park D."/>
            <person name="Pearson M."/>
            <person name="Roberts A."/>
            <person name="Saif S."/>
            <person name="Shenoy N."/>
            <person name="Sisk P."/>
            <person name="Stolte C."/>
            <person name="Sykes S."/>
            <person name="Walk T."/>
            <person name="White J."/>
            <person name="Yandava C."/>
            <person name="Burger G."/>
            <person name="Gray M.W."/>
            <person name="Holland P.W.H."/>
            <person name="King N."/>
            <person name="Lang F.B.F."/>
            <person name="Roger A.J."/>
            <person name="Ruiz-Trillo I."/>
            <person name="Lander E."/>
            <person name="Nusbaum C."/>
        </authorList>
    </citation>
    <scope>NUCLEOTIDE SEQUENCE [LARGE SCALE GENOMIC DNA]</scope>
    <source>
        <strain evidence="12 13">ATCC 38327</strain>
    </source>
</reference>
<dbReference type="Proteomes" id="UP000054350">
    <property type="component" value="Unassembled WGS sequence"/>
</dbReference>
<evidence type="ECO:0000256" key="5">
    <source>
        <dbReference type="ARBA" id="ARBA00023136"/>
    </source>
</evidence>
<dbReference type="STRING" id="578462.A0A0L0SGB4"/>
<accession>A0A0L0SGB4</accession>
<evidence type="ECO:0000256" key="6">
    <source>
        <dbReference type="ARBA" id="ARBA00023170"/>
    </source>
</evidence>
<evidence type="ECO:0000313" key="13">
    <source>
        <dbReference type="Proteomes" id="UP000054350"/>
    </source>
</evidence>
<feature type="transmembrane region" description="Helical" evidence="10">
    <location>
        <begin position="332"/>
        <end position="352"/>
    </location>
</feature>
<proteinExistence type="predicted"/>
<keyword evidence="6" id="KW-0675">Receptor</keyword>
<keyword evidence="3 10" id="KW-1133">Transmembrane helix</keyword>
<name>A0A0L0SGB4_ALLM3</name>
<feature type="region of interest" description="Disordered" evidence="9">
    <location>
        <begin position="370"/>
        <end position="392"/>
    </location>
</feature>
<evidence type="ECO:0000256" key="7">
    <source>
        <dbReference type="ARBA" id="ARBA00023180"/>
    </source>
</evidence>
<dbReference type="VEuPathDB" id="FungiDB:AMAG_06302"/>
<dbReference type="GO" id="GO:0038039">
    <property type="term" value="C:G protein-coupled receptor heterodimeric complex"/>
    <property type="evidence" value="ECO:0007669"/>
    <property type="project" value="TreeGrafter"/>
</dbReference>
<evidence type="ECO:0000256" key="3">
    <source>
        <dbReference type="ARBA" id="ARBA00022989"/>
    </source>
</evidence>
<dbReference type="EMBL" id="GG745338">
    <property type="protein sequence ID" value="KNE61482.1"/>
    <property type="molecule type" value="Genomic_DNA"/>
</dbReference>
<feature type="transmembrane region" description="Helical" evidence="10">
    <location>
        <begin position="102"/>
        <end position="127"/>
    </location>
</feature>
<dbReference type="CDD" id="cd00821">
    <property type="entry name" value="PH"/>
    <property type="match status" value="1"/>
</dbReference>
<feature type="compositionally biased region" description="Polar residues" evidence="9">
    <location>
        <begin position="370"/>
        <end position="386"/>
    </location>
</feature>
<protein>
    <recommendedName>
        <fullName evidence="11">G-protein coupled receptors family 3 profile domain-containing protein</fullName>
    </recommendedName>
</protein>
<dbReference type="OrthoDB" id="5597995at2759"/>
<dbReference type="PANTHER" id="PTHR10519:SF20">
    <property type="entry name" value="G-PROTEIN COUPLED RECEPTOR 156-RELATED"/>
    <property type="match status" value="1"/>
</dbReference>
<evidence type="ECO:0000256" key="1">
    <source>
        <dbReference type="ARBA" id="ARBA00004141"/>
    </source>
</evidence>
<keyword evidence="4" id="KW-0297">G-protein coupled receptor</keyword>
<keyword evidence="2 10" id="KW-0812">Transmembrane</keyword>
<dbReference type="Pfam" id="PF00003">
    <property type="entry name" value="7tm_3"/>
    <property type="match status" value="1"/>
</dbReference>
<gene>
    <name evidence="12" type="ORF">AMAG_06302</name>
</gene>
<evidence type="ECO:0000259" key="11">
    <source>
        <dbReference type="PROSITE" id="PS50259"/>
    </source>
</evidence>
<feature type="domain" description="G-protein coupled receptors family 3 profile" evidence="11">
    <location>
        <begin position="103"/>
        <end position="346"/>
    </location>
</feature>
<dbReference type="InterPro" id="IPR017978">
    <property type="entry name" value="GPCR_3_C"/>
</dbReference>
<keyword evidence="8" id="KW-0807">Transducer</keyword>
<keyword evidence="13" id="KW-1185">Reference proteome</keyword>
<reference evidence="12 13" key="1">
    <citation type="submission" date="2009-11" db="EMBL/GenBank/DDBJ databases">
        <title>Annotation of Allomyces macrogynus ATCC 38327.</title>
        <authorList>
            <consortium name="The Broad Institute Genome Sequencing Platform"/>
            <person name="Russ C."/>
            <person name="Cuomo C."/>
            <person name="Burger G."/>
            <person name="Gray M.W."/>
            <person name="Holland P.W.H."/>
            <person name="King N."/>
            <person name="Lang F.B.F."/>
            <person name="Roger A.J."/>
            <person name="Ruiz-Trillo I."/>
            <person name="Young S.K."/>
            <person name="Zeng Q."/>
            <person name="Gargeya S."/>
            <person name="Fitzgerald M."/>
            <person name="Haas B."/>
            <person name="Abouelleil A."/>
            <person name="Alvarado L."/>
            <person name="Arachchi H.M."/>
            <person name="Berlin A."/>
            <person name="Chapman S.B."/>
            <person name="Gearin G."/>
            <person name="Goldberg J."/>
            <person name="Griggs A."/>
            <person name="Gujja S."/>
            <person name="Hansen M."/>
            <person name="Heiman D."/>
            <person name="Howarth C."/>
            <person name="Larimer J."/>
            <person name="Lui A."/>
            <person name="MacDonald P.J.P."/>
            <person name="McCowen C."/>
            <person name="Montmayeur A."/>
            <person name="Murphy C."/>
            <person name="Neiman D."/>
            <person name="Pearson M."/>
            <person name="Priest M."/>
            <person name="Roberts A."/>
            <person name="Saif S."/>
            <person name="Shea T."/>
            <person name="Sisk P."/>
            <person name="Stolte C."/>
            <person name="Sykes S."/>
            <person name="Wortman J."/>
            <person name="Nusbaum C."/>
            <person name="Birren B."/>
        </authorList>
    </citation>
    <scope>NUCLEOTIDE SEQUENCE [LARGE SCALE GENOMIC DNA]</scope>
    <source>
        <strain evidence="12 13">ATCC 38327</strain>
    </source>
</reference>
<keyword evidence="5 10" id="KW-0472">Membrane</keyword>
<evidence type="ECO:0000256" key="2">
    <source>
        <dbReference type="ARBA" id="ARBA00022692"/>
    </source>
</evidence>
<feature type="transmembrane region" description="Helical" evidence="10">
    <location>
        <begin position="211"/>
        <end position="235"/>
    </location>
</feature>
<dbReference type="Gene3D" id="2.30.29.30">
    <property type="entry name" value="Pleckstrin-homology domain (PH domain)/Phosphotyrosine-binding domain (PTB)"/>
    <property type="match status" value="1"/>
</dbReference>
<keyword evidence="7" id="KW-0325">Glycoprotein</keyword>
<dbReference type="eggNOG" id="KOG1056">
    <property type="taxonomic scope" value="Eukaryota"/>
</dbReference>
<organism evidence="12 13">
    <name type="scientific">Allomyces macrogynus (strain ATCC 38327)</name>
    <name type="common">Allomyces javanicus var. macrogynus</name>
    <dbReference type="NCBI Taxonomy" id="578462"/>
    <lineage>
        <taxon>Eukaryota</taxon>
        <taxon>Fungi</taxon>
        <taxon>Fungi incertae sedis</taxon>
        <taxon>Blastocladiomycota</taxon>
        <taxon>Blastocladiomycetes</taxon>
        <taxon>Blastocladiales</taxon>
        <taxon>Blastocladiaceae</taxon>
        <taxon>Allomyces</taxon>
    </lineage>
</organism>
<evidence type="ECO:0000256" key="4">
    <source>
        <dbReference type="ARBA" id="ARBA00023040"/>
    </source>
</evidence>
<evidence type="ECO:0000256" key="10">
    <source>
        <dbReference type="SAM" id="Phobius"/>
    </source>
</evidence>
<feature type="transmembrane region" description="Helical" evidence="10">
    <location>
        <begin position="297"/>
        <end position="320"/>
    </location>
</feature>
<dbReference type="SUPFAM" id="SSF50729">
    <property type="entry name" value="PH domain-like"/>
    <property type="match status" value="1"/>
</dbReference>
<dbReference type="OMA" id="MSSPWIN"/>
<feature type="transmembrane region" description="Helical" evidence="10">
    <location>
        <begin position="139"/>
        <end position="161"/>
    </location>
</feature>
<dbReference type="GO" id="GO:0004965">
    <property type="term" value="F:G protein-coupled GABA receptor activity"/>
    <property type="evidence" value="ECO:0007669"/>
    <property type="project" value="InterPro"/>
</dbReference>
<evidence type="ECO:0000256" key="9">
    <source>
        <dbReference type="SAM" id="MobiDB-lite"/>
    </source>
</evidence>
<sequence length="555" mass="60482">MVKATSEKDVLARKYGNNQIGDFLETFTSSTSGPVEFDKNGDRVMDYSAINLYNMKRTVAWTVHMKGETIEKRADATFFSGTNVRPKDEPDLQRGYPLFTDIGAIVTMGLAGLLILLIIGTLGYLTMNRDHSAVKHMSLPFISLTCAGLVFVLGATFLWVGQPTPLTCMLRRWIFLIGFELTMSAVAAKAYRLYKIFDNAALSKLHKLSNVNLMIGCSLIIMIQIGMLAAFTFLAPQKSVHIVSFSSDTYECVADNAGMDRLFNILSLVYNGLLVAAVAYLAFVTRKAYSQFRESVFIMYSVQNIFLSAVVVSPFLFIIGGDFALGASYIKALTVCYAVAFTYACLVGRIALALHLAKSKSANTGVKMTLSNDPSSSGNNGISSAENLPGKPQTMHGKYPVKIANKLFETWHTNRVMLLALEGYLALTRNTGSTESGKLFKLRSITFDPNPPSYPICLEIRADTTSYLIQFNKEEDKQKWVRALSVHCLIMSKSSANKSSNNGVSNLGTHPGVGNPNTFGARSLAFSGGVGMASNNNATSQFQSQIGAYVGAGKK</sequence>
<dbReference type="InterPro" id="IPR011993">
    <property type="entry name" value="PH-like_dom_sf"/>
</dbReference>
<comment type="subcellular location">
    <subcellularLocation>
        <location evidence="1">Membrane</location>
        <topology evidence="1">Multi-pass membrane protein</topology>
    </subcellularLocation>
</comment>
<dbReference type="PROSITE" id="PS50259">
    <property type="entry name" value="G_PROTEIN_RECEP_F3_4"/>
    <property type="match status" value="1"/>
</dbReference>
<evidence type="ECO:0000313" key="12">
    <source>
        <dbReference type="EMBL" id="KNE61482.1"/>
    </source>
</evidence>
<feature type="transmembrane region" description="Helical" evidence="10">
    <location>
        <begin position="265"/>
        <end position="285"/>
    </location>
</feature>
<feature type="transmembrane region" description="Helical" evidence="10">
    <location>
        <begin position="173"/>
        <end position="191"/>
    </location>
</feature>
<dbReference type="AlphaFoldDB" id="A0A0L0SGB4"/>
<dbReference type="InterPro" id="IPR002455">
    <property type="entry name" value="GPCR3_GABA-B"/>
</dbReference>
<evidence type="ECO:0000256" key="8">
    <source>
        <dbReference type="ARBA" id="ARBA00023224"/>
    </source>
</evidence>
<dbReference type="PANTHER" id="PTHR10519">
    <property type="entry name" value="GABA-B RECEPTOR"/>
    <property type="match status" value="1"/>
</dbReference>